<dbReference type="EMBL" id="JACHTF010000001">
    <property type="protein sequence ID" value="MBB1059020.1"/>
    <property type="molecule type" value="Genomic_DNA"/>
</dbReference>
<feature type="coiled-coil region" evidence="5">
    <location>
        <begin position="81"/>
        <end position="155"/>
    </location>
</feature>
<comment type="caution">
    <text evidence="8">The sequence shown here is derived from an EMBL/GenBank/DDBJ whole genome shotgun (WGS) entry which is preliminary data.</text>
</comment>
<dbReference type="Gene3D" id="3.30.1330.60">
    <property type="entry name" value="OmpA-like domain"/>
    <property type="match status" value="1"/>
</dbReference>
<dbReference type="PANTHER" id="PTHR30329:SF21">
    <property type="entry name" value="LIPOPROTEIN YIAD-RELATED"/>
    <property type="match status" value="1"/>
</dbReference>
<dbReference type="Proteomes" id="UP000523196">
    <property type="component" value="Unassembled WGS sequence"/>
</dbReference>
<evidence type="ECO:0000256" key="2">
    <source>
        <dbReference type="ARBA" id="ARBA00023136"/>
    </source>
</evidence>
<dbReference type="RefSeq" id="WP_182684687.1">
    <property type="nucleotide sequence ID" value="NZ_JACHTF010000001.1"/>
</dbReference>
<keyword evidence="3" id="KW-0998">Cell outer membrane</keyword>
<dbReference type="PRINTS" id="PR01023">
    <property type="entry name" value="NAFLGMOTY"/>
</dbReference>
<dbReference type="PROSITE" id="PS51123">
    <property type="entry name" value="OMPA_2"/>
    <property type="match status" value="1"/>
</dbReference>
<organism evidence="8 9">
    <name type="scientific">Marilutibacter spongiae</name>
    <dbReference type="NCBI Taxonomy" id="2025720"/>
    <lineage>
        <taxon>Bacteria</taxon>
        <taxon>Pseudomonadati</taxon>
        <taxon>Pseudomonadota</taxon>
        <taxon>Gammaproteobacteria</taxon>
        <taxon>Lysobacterales</taxon>
        <taxon>Lysobacteraceae</taxon>
        <taxon>Marilutibacter</taxon>
    </lineage>
</organism>
<evidence type="ECO:0000256" key="3">
    <source>
        <dbReference type="ARBA" id="ARBA00023237"/>
    </source>
</evidence>
<gene>
    <name evidence="8" type="ORF">H4F98_00365</name>
</gene>
<evidence type="ECO:0000256" key="5">
    <source>
        <dbReference type="SAM" id="Coils"/>
    </source>
</evidence>
<dbReference type="SUPFAM" id="SSF103088">
    <property type="entry name" value="OmpA-like"/>
    <property type="match status" value="1"/>
</dbReference>
<name>A0A7W3TIN3_9GAMM</name>
<feature type="signal peptide" evidence="6">
    <location>
        <begin position="1"/>
        <end position="20"/>
    </location>
</feature>
<dbReference type="InterPro" id="IPR006665">
    <property type="entry name" value="OmpA-like"/>
</dbReference>
<evidence type="ECO:0000313" key="8">
    <source>
        <dbReference type="EMBL" id="MBB1059020.1"/>
    </source>
</evidence>
<dbReference type="InterPro" id="IPR006664">
    <property type="entry name" value="OMP_bac"/>
</dbReference>
<comment type="subcellular location">
    <subcellularLocation>
        <location evidence="1">Cell outer membrane</location>
    </subcellularLocation>
</comment>
<sequence>MKRLAACLVLALCAAPAAQAQSTDPSASLAQRLGALDSDPAVASYGAYERLQARQALEALDKASSRNREAARYVAERRVSIAEIAARNQVLQQELGRLETQRSELLIEASRRDAAQARAEAERLRLQAQLQAEEAARLREQTEAGEAAMQDVENALVGVAGVENARLKAAREREAALARQEAELMAGGTLPPSKQERRGEVFTLGGEAFASGRASLTPAAEVSTRALATYLQAGGGRTRITVEGHTDNQGDPAANQALSQRRAQAVADALVAAGVSASRLQVEGLGQSRPLGDNGSAEGRARNRRVEVIVK</sequence>
<keyword evidence="6" id="KW-0732">Signal</keyword>
<keyword evidence="5" id="KW-0175">Coiled coil</keyword>
<dbReference type="InterPro" id="IPR050330">
    <property type="entry name" value="Bact_OuterMem_StrucFunc"/>
</dbReference>
<evidence type="ECO:0000313" key="9">
    <source>
        <dbReference type="Proteomes" id="UP000523196"/>
    </source>
</evidence>
<dbReference type="PANTHER" id="PTHR30329">
    <property type="entry name" value="STATOR ELEMENT OF FLAGELLAR MOTOR COMPLEX"/>
    <property type="match status" value="1"/>
</dbReference>
<dbReference type="InterPro" id="IPR036737">
    <property type="entry name" value="OmpA-like_sf"/>
</dbReference>
<keyword evidence="2 4" id="KW-0472">Membrane</keyword>
<proteinExistence type="predicted"/>
<feature type="chain" id="PRO_5031551363" evidence="6">
    <location>
        <begin position="21"/>
        <end position="311"/>
    </location>
</feature>
<dbReference type="AlphaFoldDB" id="A0A7W3TIN3"/>
<accession>A0A7W3TIN3</accession>
<feature type="domain" description="OmpA-like" evidence="7">
    <location>
        <begin position="196"/>
        <end position="311"/>
    </location>
</feature>
<dbReference type="GO" id="GO:0009279">
    <property type="term" value="C:cell outer membrane"/>
    <property type="evidence" value="ECO:0007669"/>
    <property type="project" value="UniProtKB-SubCell"/>
</dbReference>
<evidence type="ECO:0000259" key="7">
    <source>
        <dbReference type="PROSITE" id="PS51123"/>
    </source>
</evidence>
<evidence type="ECO:0000256" key="4">
    <source>
        <dbReference type="PROSITE-ProRule" id="PRU00473"/>
    </source>
</evidence>
<reference evidence="8 9" key="1">
    <citation type="submission" date="2020-08" db="EMBL/GenBank/DDBJ databases">
        <authorList>
            <person name="Xu S."/>
            <person name="Li A."/>
        </authorList>
    </citation>
    <scope>NUCLEOTIDE SEQUENCE [LARGE SCALE GENOMIC DNA]</scope>
    <source>
        <strain evidence="8 9">119BY6-57</strain>
    </source>
</reference>
<protein>
    <submittedName>
        <fullName evidence="8">OmpA family protein</fullName>
    </submittedName>
</protein>
<dbReference type="Pfam" id="PF00691">
    <property type="entry name" value="OmpA"/>
    <property type="match status" value="1"/>
</dbReference>
<dbReference type="CDD" id="cd07185">
    <property type="entry name" value="OmpA_C-like"/>
    <property type="match status" value="1"/>
</dbReference>
<evidence type="ECO:0000256" key="6">
    <source>
        <dbReference type="SAM" id="SignalP"/>
    </source>
</evidence>
<dbReference type="PRINTS" id="PR01021">
    <property type="entry name" value="OMPADOMAIN"/>
</dbReference>
<keyword evidence="9" id="KW-1185">Reference proteome</keyword>
<evidence type="ECO:0000256" key="1">
    <source>
        <dbReference type="ARBA" id="ARBA00004442"/>
    </source>
</evidence>